<protein>
    <submittedName>
        <fullName evidence="5">Tail fiber protein</fullName>
    </submittedName>
</protein>
<organism evidence="5 6">
    <name type="scientific">Klebsiella phage vB_Kpn_K24PH164C1</name>
    <dbReference type="NCBI Taxonomy" id="3071676"/>
    <lineage>
        <taxon>Viruses</taxon>
        <taxon>Duplodnaviria</taxon>
        <taxon>Heunggongvirae</taxon>
        <taxon>Uroviricota</taxon>
        <taxon>Caudoviricetes</taxon>
        <taxon>Autographivirales</taxon>
        <taxon>Autoscriptoviridae</taxon>
        <taxon>Slopekvirinae</taxon>
        <taxon>Drulisvirus</taxon>
        <taxon>Drulisvirus K24PH164C1</taxon>
    </lineage>
</organism>
<proteinExistence type="predicted"/>
<sequence>MAFSWQEQIKPAGTQDIQCDIEYLDKSYIHVYLDGVETTGYTWTSATNIRLNTALAASTTVLLIRKTEREYLYIEFASGSPFIEVNVDSQNTQFLHLAQELVEGRAIPGFYGTISMNGYRITDLANPINSQDAATKSYVDAADALLGQRIDAEAATRKAADDALSMRTSALENTFISGVETVSYPWSTVLTEATDEVVPGLAFTKAVVEINGVGQIRGYSFEIVDNTILFANTLPAGTIVAARLGVDVTAGDGFATQASVDYLADSLGDLAYVDKAAAVSDATDTGDVVVKFNALLAALRASGMLST</sequence>
<name>A0AAD2JUV4_9CAUD</name>
<dbReference type="EMBL" id="OY757092">
    <property type="protein sequence ID" value="CAK1257756.1"/>
    <property type="molecule type" value="Genomic_DNA"/>
</dbReference>
<evidence type="ECO:0000256" key="1">
    <source>
        <dbReference type="ARBA" id="ARBA00004328"/>
    </source>
</evidence>
<evidence type="ECO:0000313" key="6">
    <source>
        <dbReference type="Proteomes" id="UP001296049"/>
    </source>
</evidence>
<dbReference type="Proteomes" id="UP001296049">
    <property type="component" value="Chromosome"/>
</dbReference>
<reference evidence="5 6" key="1">
    <citation type="submission" date="2023-10" db="EMBL/GenBank/DDBJ databases">
        <authorList>
            <person name="Robby Concha-Eloko"/>
            <person name="Pilar Barberan- Martinez"/>
            <person name="Rafael Sanjuan"/>
            <person name="Pilar Domingo-Calap"/>
        </authorList>
    </citation>
    <scope>NUCLEOTIDE SEQUENCE [LARGE SCALE GENOMIC DNA]</scope>
</reference>
<keyword evidence="3" id="KW-0946">Virion</keyword>
<dbReference type="GO" id="GO:0098015">
    <property type="term" value="C:virus tail"/>
    <property type="evidence" value="ECO:0007669"/>
    <property type="project" value="UniProtKB-KW"/>
</dbReference>
<evidence type="ECO:0000256" key="3">
    <source>
        <dbReference type="ARBA" id="ARBA00022844"/>
    </source>
</evidence>
<keyword evidence="6" id="KW-1185">Reference proteome</keyword>
<evidence type="ECO:0000256" key="2">
    <source>
        <dbReference type="ARBA" id="ARBA00022732"/>
    </source>
</evidence>
<feature type="domain" description="Bacteriophage T7 tail fibre protein-like N-terminal" evidence="4">
    <location>
        <begin position="14"/>
        <end position="103"/>
    </location>
</feature>
<accession>A0AAD2JUV4</accession>
<evidence type="ECO:0000313" key="5">
    <source>
        <dbReference type="EMBL" id="CAK1257756.1"/>
    </source>
</evidence>
<dbReference type="InterPro" id="IPR005604">
    <property type="entry name" value="Phage_T7_tail_fibre-like_N"/>
</dbReference>
<gene>
    <name evidence="5" type="ORF">K24PH164C1_LOCUS60</name>
</gene>
<comment type="subcellular location">
    <subcellularLocation>
        <location evidence="1">Virion</location>
    </subcellularLocation>
</comment>
<keyword evidence="2" id="KW-1227">Viral tail protein</keyword>
<dbReference type="Pfam" id="PF03906">
    <property type="entry name" value="Phage_T7_tail"/>
    <property type="match status" value="1"/>
</dbReference>
<evidence type="ECO:0000259" key="4">
    <source>
        <dbReference type="Pfam" id="PF03906"/>
    </source>
</evidence>